<feature type="compositionally biased region" description="Low complexity" evidence="1">
    <location>
        <begin position="175"/>
        <end position="190"/>
    </location>
</feature>
<evidence type="ECO:0000256" key="1">
    <source>
        <dbReference type="SAM" id="MobiDB-lite"/>
    </source>
</evidence>
<dbReference type="EMBL" id="NQMS01000001">
    <property type="protein sequence ID" value="PAV98595.1"/>
    <property type="molecule type" value="Genomic_DNA"/>
</dbReference>
<sequence>MAFSLNETTILSAINSGSLLSVVNSVLHPGYGIYFNDGSGKAINPTSFLGVEYGADASVVSAPIEQGSYSSYNKVKRPPVIRVLFTLEGWSGYSGSLPNLTNLSLTSITDMLGALDEMVNSSVTYDIETPDTTYEKYDLVRYNYRKSDRDVTLLTVEAIFQSILEEASVTLTSTTATNNTSNNQNSKASSVTTEKVNSSASDSTLDDVKGALSGLKESLSSAATTVASSVSTAVSGATSGATSSINGAATSAINKLSETVTELVSGLS</sequence>
<dbReference type="AlphaFoldDB" id="A0A2A2MHZ9"/>
<evidence type="ECO:0000313" key="3">
    <source>
        <dbReference type="Proteomes" id="UP000218796"/>
    </source>
</evidence>
<proteinExistence type="predicted"/>
<keyword evidence="3" id="KW-1185">Reference proteome</keyword>
<reference evidence="2 3" key="1">
    <citation type="submission" date="2017-08" db="EMBL/GenBank/DDBJ databases">
        <title>Draft Genome Sequence of Hafnia alvei CITHA-6 Isolated from Raw Bovine Milk.</title>
        <authorList>
            <person name="Culligan E.P."/>
            <person name="Mcsweeney A."/>
            <person name="O'Doherty C."/>
            <person name="Gleeson E."/>
            <person name="O'Riordan D."/>
            <person name="Sleator R.D."/>
        </authorList>
    </citation>
    <scope>NUCLEOTIDE SEQUENCE [LARGE SCALE GENOMIC DNA]</scope>
    <source>
        <strain evidence="2 3">CITHA-6</strain>
    </source>
</reference>
<gene>
    <name evidence="2" type="ORF">CJD50_03760</name>
</gene>
<feature type="region of interest" description="Disordered" evidence="1">
    <location>
        <begin position="175"/>
        <end position="204"/>
    </location>
</feature>
<dbReference type="OrthoDB" id="7031937at2"/>
<dbReference type="Proteomes" id="UP000218796">
    <property type="component" value="Unassembled WGS sequence"/>
</dbReference>
<organism evidence="2 3">
    <name type="scientific">Hafnia paralvei</name>
    <dbReference type="NCBI Taxonomy" id="546367"/>
    <lineage>
        <taxon>Bacteria</taxon>
        <taxon>Pseudomonadati</taxon>
        <taxon>Pseudomonadota</taxon>
        <taxon>Gammaproteobacteria</taxon>
        <taxon>Enterobacterales</taxon>
        <taxon>Hafniaceae</taxon>
        <taxon>Hafnia</taxon>
    </lineage>
</organism>
<accession>A0A2A2MHZ9</accession>
<evidence type="ECO:0000313" key="2">
    <source>
        <dbReference type="EMBL" id="PAV98595.1"/>
    </source>
</evidence>
<dbReference type="RefSeq" id="WP_039188700.1">
    <property type="nucleotide sequence ID" value="NZ_CAUFSP010000003.1"/>
</dbReference>
<name>A0A2A2MHZ9_9GAMM</name>
<feature type="compositionally biased region" description="Polar residues" evidence="1">
    <location>
        <begin position="191"/>
        <end position="203"/>
    </location>
</feature>
<comment type="caution">
    <text evidence="2">The sequence shown here is derived from an EMBL/GenBank/DDBJ whole genome shotgun (WGS) entry which is preliminary data.</text>
</comment>
<protein>
    <submittedName>
        <fullName evidence="2">Uncharacterized protein</fullName>
    </submittedName>
</protein>